<dbReference type="SMART" id="SM00989">
    <property type="entry name" value="V4R"/>
    <property type="match status" value="1"/>
</dbReference>
<dbReference type="SUPFAM" id="SSF111126">
    <property type="entry name" value="Ligand-binding domain in the NO signalling and Golgi transport"/>
    <property type="match status" value="1"/>
</dbReference>
<gene>
    <name evidence="2" type="ORF">DRJ26_04270</name>
</gene>
<sequence length="281" mass="32098">MLINNSLHNIGTPSMVINVKKHIPKDVMCFVSQPKRRLAEFMVELKNVPGALAETSDLLFKHKVNILTGIHIVMKPEVGHWVFFADFTEATETPKSIAKKLEELDKVLKVEYHEAENFIVESFLYPVISWDWRFVIMNAERLSASFTIIKELLGSGAAALLFYQGFEYGSNLAEWIKEAMNNKIKPKDLLNVIIKIYRTNGWGNAEVTKFNLDEKKCVIKVYDCFESLSKPVDTMNTTCDFNRGFWSGALTKVFKMKMKATESKCAGKGDDYCEFIIKPWA</sequence>
<dbReference type="InterPro" id="IPR002912">
    <property type="entry name" value="ACT_dom"/>
</dbReference>
<accession>A0A497F0G3</accession>
<dbReference type="Pfam" id="PF02830">
    <property type="entry name" value="V4R"/>
    <property type="match status" value="1"/>
</dbReference>
<dbReference type="InterPro" id="IPR004096">
    <property type="entry name" value="V4R"/>
</dbReference>
<dbReference type="CDD" id="cd02116">
    <property type="entry name" value="ACT"/>
    <property type="match status" value="1"/>
</dbReference>
<dbReference type="InterPro" id="IPR024096">
    <property type="entry name" value="NO_sig/Golgi_transp_ligand-bd"/>
</dbReference>
<proteinExistence type="predicted"/>
<dbReference type="Proteomes" id="UP000269499">
    <property type="component" value="Unassembled WGS sequence"/>
</dbReference>
<protein>
    <recommendedName>
        <fullName evidence="1">ACT domain-containing protein</fullName>
    </recommendedName>
</protein>
<comment type="caution">
    <text evidence="2">The sequence shown here is derived from an EMBL/GenBank/DDBJ whole genome shotgun (WGS) entry which is preliminary data.</text>
</comment>
<dbReference type="PANTHER" id="PTHR35090">
    <property type="entry name" value="DNA-DIRECTED RNA POLYMERASE SUBUNIT I"/>
    <property type="match status" value="1"/>
</dbReference>
<dbReference type="SUPFAM" id="SSF55021">
    <property type="entry name" value="ACT-like"/>
    <property type="match status" value="1"/>
</dbReference>
<dbReference type="PANTHER" id="PTHR35090:SF1">
    <property type="entry name" value="SLR0144 PROTEIN"/>
    <property type="match status" value="1"/>
</dbReference>
<organism evidence="2 3">
    <name type="scientific">Thermoproteota archaeon</name>
    <dbReference type="NCBI Taxonomy" id="2056631"/>
    <lineage>
        <taxon>Archaea</taxon>
        <taxon>Thermoproteota</taxon>
    </lineage>
</organism>
<evidence type="ECO:0000313" key="3">
    <source>
        <dbReference type="Proteomes" id="UP000269499"/>
    </source>
</evidence>
<dbReference type="Gene3D" id="3.30.1380.20">
    <property type="entry name" value="Trafficking protein particle complex subunit 3"/>
    <property type="match status" value="1"/>
</dbReference>
<dbReference type="AlphaFoldDB" id="A0A497F0G3"/>
<reference evidence="2 3" key="1">
    <citation type="submission" date="2018-06" db="EMBL/GenBank/DDBJ databases">
        <title>Extensive metabolic versatility and redundancy in microbially diverse, dynamic hydrothermal sediments.</title>
        <authorList>
            <person name="Dombrowski N."/>
            <person name="Teske A."/>
            <person name="Baker B.J."/>
        </authorList>
    </citation>
    <scope>NUCLEOTIDE SEQUENCE [LARGE SCALE GENOMIC DNA]</scope>
    <source>
        <strain evidence="2">B20_G2</strain>
    </source>
</reference>
<evidence type="ECO:0000259" key="1">
    <source>
        <dbReference type="PROSITE" id="PS51671"/>
    </source>
</evidence>
<dbReference type="EMBL" id="QMRA01000098">
    <property type="protein sequence ID" value="RLE52781.1"/>
    <property type="molecule type" value="Genomic_DNA"/>
</dbReference>
<feature type="domain" description="ACT" evidence="1">
    <location>
        <begin position="40"/>
        <end position="115"/>
    </location>
</feature>
<dbReference type="PROSITE" id="PS51671">
    <property type="entry name" value="ACT"/>
    <property type="match status" value="1"/>
</dbReference>
<dbReference type="InterPro" id="IPR045865">
    <property type="entry name" value="ACT-like_dom_sf"/>
</dbReference>
<name>A0A497F0G3_9CREN</name>
<evidence type="ECO:0000313" key="2">
    <source>
        <dbReference type="EMBL" id="RLE52781.1"/>
    </source>
</evidence>